<gene>
    <name evidence="1" type="ORF">HMPREF3192_01168</name>
</gene>
<dbReference type="Proteomes" id="UP000070675">
    <property type="component" value="Unassembled WGS sequence"/>
</dbReference>
<protein>
    <submittedName>
        <fullName evidence="1">Uncharacterized protein</fullName>
    </submittedName>
</protein>
<reference evidence="2" key="1">
    <citation type="submission" date="2016-01" db="EMBL/GenBank/DDBJ databases">
        <authorList>
            <person name="Mitreva M."/>
            <person name="Pepin K.H."/>
            <person name="Mihindukulasuriya K.A."/>
            <person name="Fulton R."/>
            <person name="Fronick C."/>
            <person name="O'Laughlin M."/>
            <person name="Miner T."/>
            <person name="Herter B."/>
            <person name="Rosa B.A."/>
            <person name="Cordes M."/>
            <person name="Tomlinson C."/>
            <person name="Wollam A."/>
            <person name="Palsikar V.B."/>
            <person name="Mardis E.R."/>
            <person name="Wilson R.K."/>
        </authorList>
    </citation>
    <scope>NUCLEOTIDE SEQUENCE [LARGE SCALE GENOMIC DNA]</scope>
    <source>
        <strain evidence="2">DNF00019</strain>
    </source>
</reference>
<dbReference type="PATRIC" id="fig|1393034.3.peg.1136"/>
<dbReference type="EMBL" id="LSCR01000030">
    <property type="protein sequence ID" value="KXB33652.1"/>
    <property type="molecule type" value="Genomic_DNA"/>
</dbReference>
<dbReference type="AlphaFoldDB" id="A0A133XRV4"/>
<dbReference type="RefSeq" id="WP_066306103.1">
    <property type="nucleotide sequence ID" value="NZ_KQ959508.1"/>
</dbReference>
<evidence type="ECO:0000313" key="1">
    <source>
        <dbReference type="EMBL" id="KXB33652.1"/>
    </source>
</evidence>
<sequence length="115" mass="14028">MKDNYDKIRDWIEDTIDKLEELNRLRPKYYFKENLEEAGFKDLEDNVSFELGWDVFDYISATIKMHLYDEDVYIHTASGVSLFDWEFELNNHRKQVLDTTMKEICEEQVARWINY</sequence>
<proteinExistence type="predicted"/>
<keyword evidence="2" id="KW-1185">Reference proteome</keyword>
<accession>A0A133XRV4</accession>
<comment type="caution">
    <text evidence="1">The sequence shown here is derived from an EMBL/GenBank/DDBJ whole genome shotgun (WGS) entry which is preliminary data.</text>
</comment>
<evidence type="ECO:0000313" key="2">
    <source>
        <dbReference type="Proteomes" id="UP000070675"/>
    </source>
</evidence>
<organism evidence="1 2">
    <name type="scientific">Atopobium deltae</name>
    <dbReference type="NCBI Taxonomy" id="1393034"/>
    <lineage>
        <taxon>Bacteria</taxon>
        <taxon>Bacillati</taxon>
        <taxon>Actinomycetota</taxon>
        <taxon>Coriobacteriia</taxon>
        <taxon>Coriobacteriales</taxon>
        <taxon>Atopobiaceae</taxon>
        <taxon>Atopobium</taxon>
    </lineage>
</organism>
<name>A0A133XRV4_9ACTN</name>